<keyword evidence="1" id="KW-0479">Metal-binding</keyword>
<sequence length="660" mass="74217">MSANPLLGFIMSSEKRNEGPSIQEEDQKERSNKKVKVDGNDTNEETPMDLSSQHESDAGAVKHAPGNNVHGPYIHTSIHETRSYKNSLLQSIGVPSNEYFEKEDEDLPENRWYKEDSGEENDDDFDPCPEIEVSKEEYDEWCMPWRSSLIVNLFGKRVNAKVIENKIKRDWVKKGSVKIIDMPKDYFLVHFSSEEDYNHALFEGPWKVADHYLIVQRWRPFFMSTEQTVRKIAVWVRLPNLPIELYNPRFLWKVGRKIGTMLKVDSLTSLHSRGKFARICVEIDLNKKLIPQVKVCGSVINLEYEGLHLICFNCGKYGHKMDSCTEIKTAVATLSVAVKATGDHQMVATVEDDSTTTMETVKVTNDIVVKNAENQQKQDMVENVGVTRKEGGNTEGNRSNLGTSSDNIIESSPFGPWMMVKNPPRFKGKSHVKNTDSDYVQQTRGSRFSSLRDLGESEDGLKEKQQVSAVLANPNSNQLGREASPKRSIKVRDPTAGKNSQSRATKNFNQQTQNLKGKPPKNIAQPATSVTPVSHASSSQIPETPNRSSTESQQLLKEKEQVILLTMRVLEKQGIGTIDNFCTRVFLPSSSEVTRVHTHSIESKVTNLLPEPPDIRVTSMKPASQKASMEVDGCRDESSRLESLGIESHISIDGLQDQPQ</sequence>
<dbReference type="GO" id="GO:0008270">
    <property type="term" value="F:zinc ion binding"/>
    <property type="evidence" value="ECO:0007669"/>
    <property type="project" value="UniProtKB-KW"/>
</dbReference>
<feature type="compositionally biased region" description="Polar residues" evidence="2">
    <location>
        <begin position="437"/>
        <end position="449"/>
    </location>
</feature>
<accession>A0AAN9E0I9</accession>
<feature type="compositionally biased region" description="Basic and acidic residues" evidence="2">
    <location>
        <begin position="25"/>
        <end position="39"/>
    </location>
</feature>
<feature type="region of interest" description="Disordered" evidence="2">
    <location>
        <begin position="620"/>
        <end position="639"/>
    </location>
</feature>
<dbReference type="Pfam" id="PF14111">
    <property type="entry name" value="DUF4283"/>
    <property type="match status" value="1"/>
</dbReference>
<evidence type="ECO:0000313" key="5">
    <source>
        <dbReference type="Proteomes" id="UP001372338"/>
    </source>
</evidence>
<dbReference type="AlphaFoldDB" id="A0AAN9E0I9"/>
<dbReference type="GO" id="GO:0003676">
    <property type="term" value="F:nucleic acid binding"/>
    <property type="evidence" value="ECO:0007669"/>
    <property type="project" value="InterPro"/>
</dbReference>
<feature type="compositionally biased region" description="Polar residues" evidence="2">
    <location>
        <begin position="525"/>
        <end position="554"/>
    </location>
</feature>
<evidence type="ECO:0000256" key="2">
    <source>
        <dbReference type="SAM" id="MobiDB-lite"/>
    </source>
</evidence>
<keyword evidence="1" id="KW-0863">Zinc-finger</keyword>
<dbReference type="EMBL" id="JAYWIO010000008">
    <property type="protein sequence ID" value="KAK7243905.1"/>
    <property type="molecule type" value="Genomic_DNA"/>
</dbReference>
<dbReference type="InterPro" id="IPR025558">
    <property type="entry name" value="DUF4283"/>
</dbReference>
<protein>
    <recommendedName>
        <fullName evidence="3">CCHC-type domain-containing protein</fullName>
    </recommendedName>
</protein>
<dbReference type="InterPro" id="IPR001878">
    <property type="entry name" value="Znf_CCHC"/>
</dbReference>
<dbReference type="PROSITE" id="PS50158">
    <property type="entry name" value="ZF_CCHC"/>
    <property type="match status" value="1"/>
</dbReference>
<proteinExistence type="predicted"/>
<feature type="compositionally biased region" description="Acidic residues" evidence="2">
    <location>
        <begin position="117"/>
        <end position="128"/>
    </location>
</feature>
<feature type="region of interest" description="Disordered" evidence="2">
    <location>
        <begin position="99"/>
        <end position="128"/>
    </location>
</feature>
<comment type="caution">
    <text evidence="4">The sequence shown here is derived from an EMBL/GenBank/DDBJ whole genome shotgun (WGS) entry which is preliminary data.</text>
</comment>
<feature type="domain" description="CCHC-type" evidence="3">
    <location>
        <begin position="311"/>
        <end position="326"/>
    </location>
</feature>
<reference evidence="4 5" key="1">
    <citation type="submission" date="2024-01" db="EMBL/GenBank/DDBJ databases">
        <title>The genomes of 5 underutilized Papilionoideae crops provide insights into root nodulation and disease resistanc.</title>
        <authorList>
            <person name="Yuan L."/>
        </authorList>
    </citation>
    <scope>NUCLEOTIDE SEQUENCE [LARGE SCALE GENOMIC DNA]</scope>
    <source>
        <strain evidence="4">ZHUSHIDOU_FW_LH</strain>
        <tissue evidence="4">Leaf</tissue>
    </source>
</reference>
<dbReference type="InterPro" id="IPR040256">
    <property type="entry name" value="At4g02000-like"/>
</dbReference>
<feature type="compositionally biased region" description="Basic and acidic residues" evidence="2">
    <location>
        <begin position="453"/>
        <end position="465"/>
    </location>
</feature>
<dbReference type="PANTHER" id="PTHR31286">
    <property type="entry name" value="GLYCINE-RICH CELL WALL STRUCTURAL PROTEIN 1.8-LIKE"/>
    <property type="match status" value="1"/>
</dbReference>
<organism evidence="4 5">
    <name type="scientific">Crotalaria pallida</name>
    <name type="common">Smooth rattlebox</name>
    <name type="synonym">Crotalaria striata</name>
    <dbReference type="NCBI Taxonomy" id="3830"/>
    <lineage>
        <taxon>Eukaryota</taxon>
        <taxon>Viridiplantae</taxon>
        <taxon>Streptophyta</taxon>
        <taxon>Embryophyta</taxon>
        <taxon>Tracheophyta</taxon>
        <taxon>Spermatophyta</taxon>
        <taxon>Magnoliopsida</taxon>
        <taxon>eudicotyledons</taxon>
        <taxon>Gunneridae</taxon>
        <taxon>Pentapetalae</taxon>
        <taxon>rosids</taxon>
        <taxon>fabids</taxon>
        <taxon>Fabales</taxon>
        <taxon>Fabaceae</taxon>
        <taxon>Papilionoideae</taxon>
        <taxon>50 kb inversion clade</taxon>
        <taxon>genistoids sensu lato</taxon>
        <taxon>core genistoids</taxon>
        <taxon>Crotalarieae</taxon>
        <taxon>Crotalaria</taxon>
    </lineage>
</organism>
<dbReference type="PANTHER" id="PTHR31286:SF99">
    <property type="entry name" value="DUF4283 DOMAIN-CONTAINING PROTEIN"/>
    <property type="match status" value="1"/>
</dbReference>
<feature type="region of interest" description="Disordered" evidence="2">
    <location>
        <begin position="1"/>
        <end position="72"/>
    </location>
</feature>
<evidence type="ECO:0000256" key="1">
    <source>
        <dbReference type="PROSITE-ProRule" id="PRU00047"/>
    </source>
</evidence>
<keyword evidence="5" id="KW-1185">Reference proteome</keyword>
<evidence type="ECO:0000259" key="3">
    <source>
        <dbReference type="PROSITE" id="PS50158"/>
    </source>
</evidence>
<feature type="compositionally biased region" description="Polar residues" evidence="2">
    <location>
        <begin position="497"/>
        <end position="515"/>
    </location>
</feature>
<gene>
    <name evidence="4" type="ORF">RIF29_38718</name>
</gene>
<keyword evidence="1" id="KW-0862">Zinc</keyword>
<dbReference type="Proteomes" id="UP001372338">
    <property type="component" value="Unassembled WGS sequence"/>
</dbReference>
<name>A0AAN9E0I9_CROPI</name>
<dbReference type="SMART" id="SM00343">
    <property type="entry name" value="ZnF_C2HC"/>
    <property type="match status" value="1"/>
</dbReference>
<feature type="region of interest" description="Disordered" evidence="2">
    <location>
        <begin position="421"/>
        <end position="554"/>
    </location>
</feature>
<evidence type="ECO:0000313" key="4">
    <source>
        <dbReference type="EMBL" id="KAK7243905.1"/>
    </source>
</evidence>